<evidence type="ECO:0000256" key="9">
    <source>
        <dbReference type="ARBA" id="ARBA00023002"/>
    </source>
</evidence>
<dbReference type="InParanoid" id="A0A6P8YDX8"/>
<evidence type="ECO:0000256" key="4">
    <source>
        <dbReference type="ARBA" id="ARBA00010617"/>
    </source>
</evidence>
<gene>
    <name evidence="16" type="primary">LOC117639985</name>
</gene>
<dbReference type="PANTHER" id="PTHR24292:SF100">
    <property type="entry name" value="CYTOCHROME P450 6A16, ISOFORM B-RELATED"/>
    <property type="match status" value="1"/>
</dbReference>
<dbReference type="GO" id="GO:0020037">
    <property type="term" value="F:heme binding"/>
    <property type="evidence" value="ECO:0007669"/>
    <property type="project" value="InterPro"/>
</dbReference>
<dbReference type="GO" id="GO:0005506">
    <property type="term" value="F:iron ion binding"/>
    <property type="evidence" value="ECO:0007669"/>
    <property type="project" value="InterPro"/>
</dbReference>
<feature type="binding site" description="axial binding residue" evidence="13">
    <location>
        <position position="461"/>
    </location>
    <ligand>
        <name>heme</name>
        <dbReference type="ChEBI" id="CHEBI:30413"/>
    </ligand>
    <ligandPart>
        <name>Fe</name>
        <dbReference type="ChEBI" id="CHEBI:18248"/>
    </ligandPart>
</feature>
<evidence type="ECO:0000313" key="15">
    <source>
        <dbReference type="Proteomes" id="UP000515158"/>
    </source>
</evidence>
<dbReference type="InterPro" id="IPR001128">
    <property type="entry name" value="Cyt_P450"/>
</dbReference>
<dbReference type="Pfam" id="PF00067">
    <property type="entry name" value="p450"/>
    <property type="match status" value="1"/>
</dbReference>
<dbReference type="KEGG" id="tpal:117639985"/>
<keyword evidence="6 13" id="KW-0479">Metal-binding</keyword>
<dbReference type="GO" id="GO:0005789">
    <property type="term" value="C:endoplasmic reticulum membrane"/>
    <property type="evidence" value="ECO:0007669"/>
    <property type="project" value="UniProtKB-SubCell"/>
</dbReference>
<evidence type="ECO:0000256" key="14">
    <source>
        <dbReference type="RuleBase" id="RU000461"/>
    </source>
</evidence>
<evidence type="ECO:0000256" key="13">
    <source>
        <dbReference type="PIRSR" id="PIRSR602401-1"/>
    </source>
</evidence>
<dbReference type="Gene3D" id="1.10.630.10">
    <property type="entry name" value="Cytochrome P450"/>
    <property type="match status" value="1"/>
</dbReference>
<evidence type="ECO:0000256" key="1">
    <source>
        <dbReference type="ARBA" id="ARBA00001971"/>
    </source>
</evidence>
<evidence type="ECO:0000256" key="5">
    <source>
        <dbReference type="ARBA" id="ARBA00022617"/>
    </source>
</evidence>
<dbReference type="GO" id="GO:0016705">
    <property type="term" value="F:oxidoreductase activity, acting on paired donors, with incorporation or reduction of molecular oxygen"/>
    <property type="evidence" value="ECO:0007669"/>
    <property type="project" value="InterPro"/>
</dbReference>
<keyword evidence="9 14" id="KW-0560">Oxidoreductase</keyword>
<protein>
    <submittedName>
        <fullName evidence="16">Cytochrome P450 6k1-like</fullName>
    </submittedName>
</protein>
<keyword evidence="8" id="KW-0492">Microsome</keyword>
<keyword evidence="7" id="KW-0256">Endoplasmic reticulum</keyword>
<dbReference type="CDD" id="cd11056">
    <property type="entry name" value="CYP6-like"/>
    <property type="match status" value="1"/>
</dbReference>
<dbReference type="FunFam" id="1.10.630.10:FF:000042">
    <property type="entry name" value="Cytochrome P450"/>
    <property type="match status" value="1"/>
</dbReference>
<dbReference type="InterPro" id="IPR050476">
    <property type="entry name" value="Insect_CytP450_Detox"/>
</dbReference>
<dbReference type="GO" id="GO:0004497">
    <property type="term" value="F:monooxygenase activity"/>
    <property type="evidence" value="ECO:0007669"/>
    <property type="project" value="UniProtKB-KW"/>
</dbReference>
<dbReference type="InterPro" id="IPR002401">
    <property type="entry name" value="Cyt_P450_E_grp-I"/>
</dbReference>
<keyword evidence="15" id="KW-1185">Reference proteome</keyword>
<evidence type="ECO:0000256" key="2">
    <source>
        <dbReference type="ARBA" id="ARBA00004174"/>
    </source>
</evidence>
<name>A0A6P8YDX8_THRPL</name>
<evidence type="ECO:0000256" key="6">
    <source>
        <dbReference type="ARBA" id="ARBA00022723"/>
    </source>
</evidence>
<keyword evidence="5 13" id="KW-0349">Heme</keyword>
<organism evidence="16">
    <name type="scientific">Thrips palmi</name>
    <name type="common">Melon thrips</name>
    <dbReference type="NCBI Taxonomy" id="161013"/>
    <lineage>
        <taxon>Eukaryota</taxon>
        <taxon>Metazoa</taxon>
        <taxon>Ecdysozoa</taxon>
        <taxon>Arthropoda</taxon>
        <taxon>Hexapoda</taxon>
        <taxon>Insecta</taxon>
        <taxon>Pterygota</taxon>
        <taxon>Neoptera</taxon>
        <taxon>Paraneoptera</taxon>
        <taxon>Thysanoptera</taxon>
        <taxon>Terebrantia</taxon>
        <taxon>Thripoidea</taxon>
        <taxon>Thripidae</taxon>
        <taxon>Thrips</taxon>
    </lineage>
</organism>
<evidence type="ECO:0000256" key="3">
    <source>
        <dbReference type="ARBA" id="ARBA00004406"/>
    </source>
</evidence>
<comment type="cofactor">
    <cofactor evidence="1 13">
        <name>heme</name>
        <dbReference type="ChEBI" id="CHEBI:30413"/>
    </cofactor>
</comment>
<dbReference type="InterPro" id="IPR017972">
    <property type="entry name" value="Cyt_P450_CS"/>
</dbReference>
<dbReference type="OrthoDB" id="2789670at2759"/>
<dbReference type="PRINTS" id="PR00463">
    <property type="entry name" value="EP450I"/>
</dbReference>
<reference evidence="16" key="1">
    <citation type="submission" date="2025-08" db="UniProtKB">
        <authorList>
            <consortium name="RefSeq"/>
        </authorList>
    </citation>
    <scope>IDENTIFICATION</scope>
    <source>
        <tissue evidence="16">Total insect</tissue>
    </source>
</reference>
<evidence type="ECO:0000256" key="7">
    <source>
        <dbReference type="ARBA" id="ARBA00022824"/>
    </source>
</evidence>
<comment type="subcellular location">
    <subcellularLocation>
        <location evidence="3">Endoplasmic reticulum membrane</location>
        <topology evidence="3">Peripheral membrane protein</topology>
    </subcellularLocation>
    <subcellularLocation>
        <location evidence="2">Microsome membrane</location>
        <topology evidence="2">Peripheral membrane protein</topology>
    </subcellularLocation>
</comment>
<dbReference type="PRINTS" id="PR00385">
    <property type="entry name" value="P450"/>
</dbReference>
<dbReference type="PANTHER" id="PTHR24292">
    <property type="entry name" value="CYTOCHROME P450"/>
    <property type="match status" value="1"/>
</dbReference>
<evidence type="ECO:0000256" key="12">
    <source>
        <dbReference type="ARBA" id="ARBA00023136"/>
    </source>
</evidence>
<dbReference type="AlphaFoldDB" id="A0A6P8YDX8"/>
<evidence type="ECO:0000256" key="11">
    <source>
        <dbReference type="ARBA" id="ARBA00023033"/>
    </source>
</evidence>
<dbReference type="InterPro" id="IPR036396">
    <property type="entry name" value="Cyt_P450_sf"/>
</dbReference>
<proteinExistence type="inferred from homology"/>
<keyword evidence="12" id="KW-0472">Membrane</keyword>
<dbReference type="GeneID" id="117639985"/>
<dbReference type="SUPFAM" id="SSF48264">
    <property type="entry name" value="Cytochrome P450"/>
    <property type="match status" value="1"/>
</dbReference>
<evidence type="ECO:0000256" key="8">
    <source>
        <dbReference type="ARBA" id="ARBA00022848"/>
    </source>
</evidence>
<keyword evidence="10 13" id="KW-0408">Iron</keyword>
<keyword evidence="11 14" id="KW-0503">Monooxygenase</keyword>
<comment type="similarity">
    <text evidence="4 14">Belongs to the cytochrome P450 family.</text>
</comment>
<evidence type="ECO:0000313" key="16">
    <source>
        <dbReference type="RefSeq" id="XP_034232012.1"/>
    </source>
</evidence>
<dbReference type="PROSITE" id="PS00086">
    <property type="entry name" value="CYTOCHROME_P450"/>
    <property type="match status" value="1"/>
</dbReference>
<evidence type="ECO:0000256" key="10">
    <source>
        <dbReference type="ARBA" id="ARBA00023004"/>
    </source>
</evidence>
<accession>A0A6P8YDX8</accession>
<sequence length="522" mass="58613">MLVLILVGVVSVLATALYLFLDRRYSVWKRRGVPGPPASVSLSVPKLLLGQESMGDIAERIYSEFRDSPIAGSYVFGSPVLHLHDPEVIKHVLIKDFQDFNGRGGDSDNPDPLASNLFLLHGARWRNLRVKLAPTFTSGKIKYMFDTFNKCSENMADYLSEKIAANGGKHTEDARPLMIRLFVDTICSVVFGIESNVIKNPDSEFFHAALEAVKPSYPNFFRALVALFGHDWRKVVRTGFSSADSQAFFTKIVEETVEYREKNNVERPDMMNLLIQLKNKGFVAPDKEVDSQDEKYEAVSGDLQKLDIKDVTAQVFVFFLAGFESSSGTTSFTLYEMAKQPAVLAKALEEVDRTLKEHNGKISYESVMSMTYLDKCVSETLRMYPPLGFVSREAMVTRKVPLTDVTVDKGTRVVIPIHALHYDPKYWPNPNLYDPERFSEEQKKTRPSQVYLPFGDGPRICIAARLGVAQIKTALVTLLAKFTVVPNAQCVDKVKLHPRSFATAPQYPLNLTFVARSKRATV</sequence>
<dbReference type="Proteomes" id="UP000515158">
    <property type="component" value="Unplaced"/>
</dbReference>
<dbReference type="RefSeq" id="XP_034232012.1">
    <property type="nucleotide sequence ID" value="XM_034376121.1"/>
</dbReference>